<dbReference type="PANTHER" id="PTHR44167:SF30">
    <property type="entry name" value="PHOSPHORYLASE KINASE"/>
    <property type="match status" value="1"/>
</dbReference>
<evidence type="ECO:0000313" key="4">
    <source>
        <dbReference type="Proteomes" id="UP000318582"/>
    </source>
</evidence>
<sequence>MSRRSTSIESVWTQWPADFKFILNNNGSVDTAATNRQRACSQSSLSSRRSERRSCSTAGISTTNTLPSLGVQLQHTLSADRAVTAAAATKRLSLANSPNVSRKQVSPAPVSNAAYAQRVKVAIAAAVSSTTTTKTTTTQTTPTTASPSSPLPQFTTSTVKSITVQKTHLQRVVAEPRYVVNPAFPKVETELSSVEHAIDSLTSSKVVLKRLNSPETAAHELSILERITADKLPHALALCDTFLDHKTNERVLVFPELEPLNDQSGLDLAVVRSYMQQLATGLKAAHDIGLAHLDVTRCNLMLDPAKPKHSNLVIIDWGLARFCKSDKEPHPIGRGTPGYIAPEMYTPYATGTQPDVYSAGVILGQWLEPYLPDCSLSYLGSRLVRPSTTTFVIRKIQEQLEKTDDSEFEPLKWKPILRHAATLLISMLDPDPETRISAQQVLDHPFLTASPDEFEGTTYALYAAAVRNARCCCPIPKRKSGDQIVIRYR</sequence>
<dbReference type="SMART" id="SM00220">
    <property type="entry name" value="S_TKc"/>
    <property type="match status" value="1"/>
</dbReference>
<evidence type="ECO:0000256" key="1">
    <source>
        <dbReference type="SAM" id="MobiDB-lite"/>
    </source>
</evidence>
<evidence type="ECO:0000313" key="3">
    <source>
        <dbReference type="EMBL" id="TPX58179.1"/>
    </source>
</evidence>
<dbReference type="InterPro" id="IPR000719">
    <property type="entry name" value="Prot_kinase_dom"/>
</dbReference>
<organism evidence="3 4">
    <name type="scientific">Powellomyces hirtus</name>
    <dbReference type="NCBI Taxonomy" id="109895"/>
    <lineage>
        <taxon>Eukaryota</taxon>
        <taxon>Fungi</taxon>
        <taxon>Fungi incertae sedis</taxon>
        <taxon>Chytridiomycota</taxon>
        <taxon>Chytridiomycota incertae sedis</taxon>
        <taxon>Chytridiomycetes</taxon>
        <taxon>Spizellomycetales</taxon>
        <taxon>Powellomycetaceae</taxon>
        <taxon>Powellomyces</taxon>
    </lineage>
</organism>
<reference evidence="3 4" key="1">
    <citation type="journal article" date="2019" name="Sci. Rep.">
        <title>Comparative genomics of chytrid fungi reveal insights into the obligate biotrophic and pathogenic lifestyle of Synchytrium endobioticum.</title>
        <authorList>
            <person name="van de Vossenberg B.T.L.H."/>
            <person name="Warris S."/>
            <person name="Nguyen H.D.T."/>
            <person name="van Gent-Pelzer M.P.E."/>
            <person name="Joly D.L."/>
            <person name="van de Geest H.C."/>
            <person name="Bonants P.J.M."/>
            <person name="Smith D.S."/>
            <person name="Levesque C.A."/>
            <person name="van der Lee T.A.J."/>
        </authorList>
    </citation>
    <scope>NUCLEOTIDE SEQUENCE [LARGE SCALE GENOMIC DNA]</scope>
    <source>
        <strain evidence="3 4">CBS 809.83</strain>
    </source>
</reference>
<dbReference type="Gene3D" id="1.10.510.10">
    <property type="entry name" value="Transferase(Phosphotransferase) domain 1"/>
    <property type="match status" value="1"/>
</dbReference>
<dbReference type="Pfam" id="PF00069">
    <property type="entry name" value="Pkinase"/>
    <property type="match status" value="1"/>
</dbReference>
<dbReference type="SUPFAM" id="SSF56112">
    <property type="entry name" value="Protein kinase-like (PK-like)"/>
    <property type="match status" value="1"/>
</dbReference>
<dbReference type="STRING" id="109895.A0A507E277"/>
<feature type="region of interest" description="Disordered" evidence="1">
    <location>
        <begin position="40"/>
        <end position="61"/>
    </location>
</feature>
<dbReference type="InterPro" id="IPR011009">
    <property type="entry name" value="Kinase-like_dom_sf"/>
</dbReference>
<dbReference type="GO" id="GO:0044773">
    <property type="term" value="P:mitotic DNA damage checkpoint signaling"/>
    <property type="evidence" value="ECO:0007669"/>
    <property type="project" value="TreeGrafter"/>
</dbReference>
<dbReference type="PROSITE" id="PS50011">
    <property type="entry name" value="PROTEIN_KINASE_DOM"/>
    <property type="match status" value="1"/>
</dbReference>
<dbReference type="GO" id="GO:0004674">
    <property type="term" value="F:protein serine/threonine kinase activity"/>
    <property type="evidence" value="ECO:0007669"/>
    <property type="project" value="TreeGrafter"/>
</dbReference>
<dbReference type="EMBL" id="QEAQ01000040">
    <property type="protein sequence ID" value="TPX58179.1"/>
    <property type="molecule type" value="Genomic_DNA"/>
</dbReference>
<dbReference type="PANTHER" id="PTHR44167">
    <property type="entry name" value="OVARIAN-SPECIFIC SERINE/THREONINE-PROTEIN KINASE LOK-RELATED"/>
    <property type="match status" value="1"/>
</dbReference>
<comment type="caution">
    <text evidence="3">The sequence shown here is derived from an EMBL/GenBank/DDBJ whole genome shotgun (WGS) entry which is preliminary data.</text>
</comment>
<protein>
    <recommendedName>
        <fullName evidence="2">Protein kinase domain-containing protein</fullName>
    </recommendedName>
</protein>
<feature type="region of interest" description="Disordered" evidence="1">
    <location>
        <begin position="129"/>
        <end position="153"/>
    </location>
</feature>
<evidence type="ECO:0000259" key="2">
    <source>
        <dbReference type="PROSITE" id="PS50011"/>
    </source>
</evidence>
<accession>A0A507E277</accession>
<feature type="compositionally biased region" description="Low complexity" evidence="1">
    <location>
        <begin position="129"/>
        <end position="148"/>
    </location>
</feature>
<feature type="domain" description="Protein kinase" evidence="2">
    <location>
        <begin position="173"/>
        <end position="447"/>
    </location>
</feature>
<dbReference type="Proteomes" id="UP000318582">
    <property type="component" value="Unassembled WGS sequence"/>
</dbReference>
<dbReference type="GO" id="GO:0005634">
    <property type="term" value="C:nucleus"/>
    <property type="evidence" value="ECO:0007669"/>
    <property type="project" value="TreeGrafter"/>
</dbReference>
<name>A0A507E277_9FUNG</name>
<dbReference type="AlphaFoldDB" id="A0A507E277"/>
<dbReference type="GO" id="GO:0005524">
    <property type="term" value="F:ATP binding"/>
    <property type="evidence" value="ECO:0007669"/>
    <property type="project" value="InterPro"/>
</dbReference>
<proteinExistence type="predicted"/>
<keyword evidence="4" id="KW-1185">Reference proteome</keyword>
<gene>
    <name evidence="3" type="ORF">PhCBS80983_g03289</name>
</gene>